<dbReference type="Proteomes" id="UP000798602">
    <property type="component" value="Unassembled WGS sequence"/>
</dbReference>
<protein>
    <submittedName>
        <fullName evidence="3">Uncharacterized protein</fullName>
    </submittedName>
</protein>
<name>A0ABW9ZC28_9FLAO</name>
<comment type="caution">
    <text evidence="3">The sequence shown here is derived from an EMBL/GenBank/DDBJ whole genome shotgun (WGS) entry which is preliminary data.</text>
</comment>
<reference evidence="4" key="1">
    <citation type="submission" date="2020-01" db="EMBL/GenBank/DDBJ databases">
        <title>Sphingomonas sp. strain CSW-10.</title>
        <authorList>
            <person name="Chen W.-M."/>
        </authorList>
    </citation>
    <scope>NUCLEOTIDE SEQUENCE [LARGE SCALE GENOMIC DNA]</scope>
    <source>
        <strain evidence="4">NST-5</strain>
    </source>
</reference>
<proteinExistence type="predicted"/>
<keyword evidence="1" id="KW-0175">Coiled coil</keyword>
<gene>
    <name evidence="3" type="ORF">GV828_12825</name>
</gene>
<evidence type="ECO:0000313" key="4">
    <source>
        <dbReference type="Proteomes" id="UP000798602"/>
    </source>
</evidence>
<feature type="coiled-coil region" evidence="1">
    <location>
        <begin position="193"/>
        <end position="220"/>
    </location>
</feature>
<organism evidence="3 4">
    <name type="scientific">Flavobacterium ichthyis</name>
    <dbReference type="NCBI Taxonomy" id="2698827"/>
    <lineage>
        <taxon>Bacteria</taxon>
        <taxon>Pseudomonadati</taxon>
        <taxon>Bacteroidota</taxon>
        <taxon>Flavobacteriia</taxon>
        <taxon>Flavobacteriales</taxon>
        <taxon>Flavobacteriaceae</taxon>
        <taxon>Flavobacterium</taxon>
    </lineage>
</organism>
<evidence type="ECO:0000256" key="1">
    <source>
        <dbReference type="SAM" id="Coils"/>
    </source>
</evidence>
<feature type="region of interest" description="Disordered" evidence="2">
    <location>
        <begin position="541"/>
        <end position="562"/>
    </location>
</feature>
<sequence length="761" mass="85782">MRAPQLHDSLSSLGFVKFDESLNESNHFINAIIQNQGDSNKEFLRNLSSAFEANSIKSIEEIQLSFSNIYDFSKWLISNRSTISFELVSEKILPAPLKPGQKNLLWENLFYQIITKKSSAIRDMLMSILVADNFLTRLAELDKEDLAVLKSLASAKVVIPEYFVKSKLNTNVPVKQLALNDKTLRKKLDGLVAEKQITELQSAVRELNCLKKQYDKQNTLAYNDAKNDHAKKVHDLNKTAKKTQRFYIDKDTGIERALTDQEYVEIPDFEYKPISEMDFLKNSNLISARTRELILEMPITDPSISDTISDLENEIGNQSDFLVTVSPPQSQTIINDGGLLLPVTPNPPTTHLGNLVMLSAQSLTGASEITLLFNNLPLGTDVVSAEYSAQFNSSTITGNSFTDSWANNHLTVSLFTESFNYGNLTAFTISGHLILSDFSKIEFEIDATVFSVRTMVGFLQKRAEGTGIYTKSMMPSAGEIPEPQPAEPEDVLQPTYGVTRLGITDYRKVEQEICCYVPGEVSHIENIMAREFKEKTVRRSRKTEETFSSTSEMERENLTDTSTTERFEMNQEANSVISKQMQMAAQAGIHWGDNNFGGDAHASFAHSTASENSNHQAVTHAKEMTERVLDRVVQKVKEERISKITEEYSEENTHGFDNRKGEEHVSGVYRWVDKIYKNKVVNYGKRLMYEFMIPEPSAFHNTVGLNQQNTLATTIVKPIDPRKQTGSFQLKDLAILQSALICIGPEFTMPKLKPFLILKFL</sequence>
<keyword evidence="4" id="KW-1185">Reference proteome</keyword>
<feature type="compositionally biased region" description="Basic and acidic residues" evidence="2">
    <location>
        <begin position="552"/>
        <end position="562"/>
    </location>
</feature>
<evidence type="ECO:0000256" key="2">
    <source>
        <dbReference type="SAM" id="MobiDB-lite"/>
    </source>
</evidence>
<accession>A0ABW9ZC28</accession>
<dbReference type="EMBL" id="JAABLM010000022">
    <property type="protein sequence ID" value="NBL66082.1"/>
    <property type="molecule type" value="Genomic_DNA"/>
</dbReference>
<evidence type="ECO:0000313" key="3">
    <source>
        <dbReference type="EMBL" id="NBL66082.1"/>
    </source>
</evidence>